<organism evidence="1 2">
    <name type="scientific">Plasmopara halstedii</name>
    <name type="common">Downy mildew of sunflower</name>
    <dbReference type="NCBI Taxonomy" id="4781"/>
    <lineage>
        <taxon>Eukaryota</taxon>
        <taxon>Sar</taxon>
        <taxon>Stramenopiles</taxon>
        <taxon>Oomycota</taxon>
        <taxon>Peronosporomycetes</taxon>
        <taxon>Peronosporales</taxon>
        <taxon>Peronosporaceae</taxon>
        <taxon>Plasmopara</taxon>
    </lineage>
</organism>
<name>A0A0N7L6T9_PLAHL</name>
<dbReference type="Proteomes" id="UP000054928">
    <property type="component" value="Unassembled WGS sequence"/>
</dbReference>
<dbReference type="RefSeq" id="XP_036263331.1">
    <property type="nucleotide sequence ID" value="XM_036407070.1"/>
</dbReference>
<dbReference type="EMBL" id="CCYD01001551">
    <property type="protein sequence ID" value="CEG45203.1"/>
    <property type="molecule type" value="Genomic_DNA"/>
</dbReference>
<accession>A0A0N7L6T9</accession>
<evidence type="ECO:0000313" key="1">
    <source>
        <dbReference type="EMBL" id="CEG45203.1"/>
    </source>
</evidence>
<keyword evidence="2" id="KW-1185">Reference proteome</keyword>
<evidence type="ECO:0000313" key="2">
    <source>
        <dbReference type="Proteomes" id="UP000054928"/>
    </source>
</evidence>
<dbReference type="GeneID" id="59052720"/>
<proteinExistence type="predicted"/>
<sequence length="71" mass="8503">MNRLVPCEFCCRWLNVRLHLDVTPENRSLACTLTQTRFLMPDDMYFRDNLEYSSPLTRQSKIWTANGYRTI</sequence>
<protein>
    <submittedName>
        <fullName evidence="1">Uncharacterized protein</fullName>
    </submittedName>
</protein>
<dbReference type="AlphaFoldDB" id="A0A0N7L6T9"/>
<reference evidence="2" key="1">
    <citation type="submission" date="2014-09" db="EMBL/GenBank/DDBJ databases">
        <authorList>
            <person name="Sharma Rahul"/>
            <person name="Thines Marco"/>
        </authorList>
    </citation>
    <scope>NUCLEOTIDE SEQUENCE [LARGE SCALE GENOMIC DNA]</scope>
</reference>